<organism evidence="1 2">
    <name type="scientific">Trichinella nelsoni</name>
    <dbReference type="NCBI Taxonomy" id="6336"/>
    <lineage>
        <taxon>Eukaryota</taxon>
        <taxon>Metazoa</taxon>
        <taxon>Ecdysozoa</taxon>
        <taxon>Nematoda</taxon>
        <taxon>Enoplea</taxon>
        <taxon>Dorylaimia</taxon>
        <taxon>Trichinellida</taxon>
        <taxon>Trichinellidae</taxon>
        <taxon>Trichinella</taxon>
    </lineage>
</organism>
<keyword evidence="2" id="KW-1185">Reference proteome</keyword>
<sequence length="100" mass="11122">MSNVPVSSPLKTRDILLHGDSLGKWSKGFLALHSWKGPCWNVGALSSLSRLYPVSRTCGCPDVLVLQFLHVCARMQRTSRLRLDPPQIPEFYLPTSLVSS</sequence>
<gene>
    <name evidence="1" type="ORF">T07_7125</name>
</gene>
<accession>A0A0V0SL05</accession>
<evidence type="ECO:0000313" key="2">
    <source>
        <dbReference type="Proteomes" id="UP000054630"/>
    </source>
</evidence>
<name>A0A0V0SL05_9BILA</name>
<proteinExistence type="predicted"/>
<dbReference type="EMBL" id="JYDL01000003">
    <property type="protein sequence ID" value="KRX27400.1"/>
    <property type="molecule type" value="Genomic_DNA"/>
</dbReference>
<reference evidence="1 2" key="1">
    <citation type="submission" date="2015-01" db="EMBL/GenBank/DDBJ databases">
        <title>Evolution of Trichinella species and genotypes.</title>
        <authorList>
            <person name="Korhonen P.K."/>
            <person name="Edoardo P."/>
            <person name="Giuseppe L.R."/>
            <person name="Gasser R.B."/>
        </authorList>
    </citation>
    <scope>NUCLEOTIDE SEQUENCE [LARGE SCALE GENOMIC DNA]</scope>
    <source>
        <strain evidence="1">ISS37</strain>
    </source>
</reference>
<evidence type="ECO:0000313" key="1">
    <source>
        <dbReference type="EMBL" id="KRX27400.1"/>
    </source>
</evidence>
<dbReference type="AlphaFoldDB" id="A0A0V0SL05"/>
<comment type="caution">
    <text evidence="1">The sequence shown here is derived from an EMBL/GenBank/DDBJ whole genome shotgun (WGS) entry which is preliminary data.</text>
</comment>
<dbReference type="Proteomes" id="UP000054630">
    <property type="component" value="Unassembled WGS sequence"/>
</dbReference>
<protein>
    <submittedName>
        <fullName evidence="1">Uncharacterized protein</fullName>
    </submittedName>
</protein>